<dbReference type="EMBL" id="JASCZI010000027">
    <property type="protein sequence ID" value="MED6107134.1"/>
    <property type="molecule type" value="Genomic_DNA"/>
</dbReference>
<comment type="caution">
    <text evidence="2">The sequence shown here is derived from an EMBL/GenBank/DDBJ whole genome shotgun (WGS) entry which is preliminary data.</text>
</comment>
<accession>A0ABU6Q6Q8</accession>
<organism evidence="2 3">
    <name type="scientific">Stylosanthes scabra</name>
    <dbReference type="NCBI Taxonomy" id="79078"/>
    <lineage>
        <taxon>Eukaryota</taxon>
        <taxon>Viridiplantae</taxon>
        <taxon>Streptophyta</taxon>
        <taxon>Embryophyta</taxon>
        <taxon>Tracheophyta</taxon>
        <taxon>Spermatophyta</taxon>
        <taxon>Magnoliopsida</taxon>
        <taxon>eudicotyledons</taxon>
        <taxon>Gunneridae</taxon>
        <taxon>Pentapetalae</taxon>
        <taxon>rosids</taxon>
        <taxon>fabids</taxon>
        <taxon>Fabales</taxon>
        <taxon>Fabaceae</taxon>
        <taxon>Papilionoideae</taxon>
        <taxon>50 kb inversion clade</taxon>
        <taxon>dalbergioids sensu lato</taxon>
        <taxon>Dalbergieae</taxon>
        <taxon>Pterocarpus clade</taxon>
        <taxon>Stylosanthes</taxon>
    </lineage>
</organism>
<keyword evidence="3" id="KW-1185">Reference proteome</keyword>
<dbReference type="Proteomes" id="UP001341840">
    <property type="component" value="Unassembled WGS sequence"/>
</dbReference>
<gene>
    <name evidence="2" type="ORF">PIB30_011149</name>
</gene>
<feature type="region of interest" description="Disordered" evidence="1">
    <location>
        <begin position="78"/>
        <end position="130"/>
    </location>
</feature>
<evidence type="ECO:0000313" key="2">
    <source>
        <dbReference type="EMBL" id="MED6107134.1"/>
    </source>
</evidence>
<feature type="region of interest" description="Disordered" evidence="1">
    <location>
        <begin position="13"/>
        <end position="37"/>
    </location>
</feature>
<evidence type="ECO:0000256" key="1">
    <source>
        <dbReference type="SAM" id="MobiDB-lite"/>
    </source>
</evidence>
<sequence length="130" mass="14850">MFFMAQRIGPPLGHFWETTSPDDSGRDNPLSSCTERTSDLHGQVGYYRLVDTDELIVNSWAQHIGRSRGTLACLLGRTDPARQERPDPTCPPRKGCDTISPLQQNRRRAPVHYSETPGRTLPHYHHHRYT</sequence>
<protein>
    <submittedName>
        <fullName evidence="2">Uncharacterized protein</fullName>
    </submittedName>
</protein>
<proteinExistence type="predicted"/>
<reference evidence="2 3" key="1">
    <citation type="journal article" date="2023" name="Plants (Basel)">
        <title>Bridging the Gap: Combining Genomics and Transcriptomics Approaches to Understand Stylosanthes scabra, an Orphan Legume from the Brazilian Caatinga.</title>
        <authorList>
            <person name="Ferreira-Neto J.R.C."/>
            <person name="da Silva M.D."/>
            <person name="Binneck E."/>
            <person name="de Melo N.F."/>
            <person name="da Silva R.H."/>
            <person name="de Melo A.L.T.M."/>
            <person name="Pandolfi V."/>
            <person name="Bustamante F.O."/>
            <person name="Brasileiro-Vidal A.C."/>
            <person name="Benko-Iseppon A.M."/>
        </authorList>
    </citation>
    <scope>NUCLEOTIDE SEQUENCE [LARGE SCALE GENOMIC DNA]</scope>
    <source>
        <tissue evidence="2">Leaves</tissue>
    </source>
</reference>
<evidence type="ECO:0000313" key="3">
    <source>
        <dbReference type="Proteomes" id="UP001341840"/>
    </source>
</evidence>
<name>A0ABU6Q6Q8_9FABA</name>